<feature type="transmembrane region" description="Helical" evidence="6">
    <location>
        <begin position="237"/>
        <end position="259"/>
    </location>
</feature>
<dbReference type="InterPro" id="IPR012681">
    <property type="entry name" value="NCS1"/>
</dbReference>
<feature type="transmembrane region" description="Helical" evidence="6">
    <location>
        <begin position="328"/>
        <end position="348"/>
    </location>
</feature>
<dbReference type="Pfam" id="PF02133">
    <property type="entry name" value="Transp_cyt_pur"/>
    <property type="match status" value="1"/>
</dbReference>
<organism evidence="7 8">
    <name type="scientific">Tilletiaria anomala (strain ATCC 24038 / CBS 436.72 / UBC 951)</name>
    <dbReference type="NCBI Taxonomy" id="1037660"/>
    <lineage>
        <taxon>Eukaryota</taxon>
        <taxon>Fungi</taxon>
        <taxon>Dikarya</taxon>
        <taxon>Basidiomycota</taxon>
        <taxon>Ustilaginomycotina</taxon>
        <taxon>Exobasidiomycetes</taxon>
        <taxon>Georgefischeriales</taxon>
        <taxon>Tilletiariaceae</taxon>
        <taxon>Tilletiaria</taxon>
    </lineage>
</organism>
<protein>
    <submittedName>
        <fullName evidence="7">NCS1 nucleoside transporter family</fullName>
    </submittedName>
</protein>
<dbReference type="HOGENOM" id="CLU_021555_2_0_1"/>
<dbReference type="InParanoid" id="A0A066V5X4"/>
<evidence type="ECO:0000256" key="1">
    <source>
        <dbReference type="ARBA" id="ARBA00004141"/>
    </source>
</evidence>
<comment type="similarity">
    <text evidence="2">Belongs to the purine-cytosine permease (2.A.39) family.</text>
</comment>
<keyword evidence="5 6" id="KW-0472">Membrane</keyword>
<dbReference type="Gene3D" id="1.10.4160.10">
    <property type="entry name" value="Hydantoin permease"/>
    <property type="match status" value="1"/>
</dbReference>
<feature type="transmembrane region" description="Helical" evidence="6">
    <location>
        <begin position="74"/>
        <end position="93"/>
    </location>
</feature>
<dbReference type="RefSeq" id="XP_013240259.1">
    <property type="nucleotide sequence ID" value="XM_013384805.1"/>
</dbReference>
<dbReference type="PANTHER" id="PTHR30618:SF2">
    <property type="entry name" value="ALLANTOIN PERMEASE-RELATED"/>
    <property type="match status" value="1"/>
</dbReference>
<feature type="transmembrane region" description="Helical" evidence="6">
    <location>
        <begin position="369"/>
        <end position="387"/>
    </location>
</feature>
<feature type="transmembrane region" description="Helical" evidence="6">
    <location>
        <begin position="481"/>
        <end position="504"/>
    </location>
</feature>
<keyword evidence="4 6" id="KW-1133">Transmembrane helix</keyword>
<sequence length="570" mass="62573">MTSRVANFLQVRDAPGPEVSTSTALLTNPDLAPVQPERRKWKAHSFFFFWFSDGCNINTWQIAATSIIAGLSWWQAWLAVIVGYGLVAAFVVMNSRAASVYHVGFPVISRSSFGLWGSFWPVLQRAVMACIWQGVQAYIGGQCVALCIRSIWPSYANLPNHISQSSTTSQGVLSFAIFNIINFAALWPDPQQIRHLFTVKAIVAPIAVLAFLIWTLVEAKGAGQVLTAPSKLHGSNLAWTWIAAAMSCVSNMATLTVNIPDFARMADKQSSTFLPQLMGIPFTFGITSLVGIIISSASEVIYGEVQWSPLAVLKLKLDADPYNSQNRAGVFFIAAAFVVMQLGTNIAANSLSAGSDLTALLPRYINIRRGSIIAWAIGFSYCPWIILSSSSNFATYLSSFSVFLSSIAAVMVADYWVIRRGRLDVTSLYTAELDGKHSLYYYTAGINWRAYAAYLIGLSANMAGFVGVVRGKFISTASQHMYTLAFIAGFSISFVCYIVINYFFPVEDAVPITQKGWYEPVPCWESDDWSTPIYAIRNAERSAQSSITHEKAAEKDKSNQAVPAVTDLQY</sequence>
<evidence type="ECO:0000256" key="3">
    <source>
        <dbReference type="ARBA" id="ARBA00022692"/>
    </source>
</evidence>
<comment type="subcellular location">
    <subcellularLocation>
        <location evidence="1">Membrane</location>
        <topology evidence="1">Multi-pass membrane protein</topology>
    </subcellularLocation>
</comment>
<dbReference type="InterPro" id="IPR045225">
    <property type="entry name" value="Uracil/uridine/allantoin_perm"/>
</dbReference>
<dbReference type="GO" id="GO:0005886">
    <property type="term" value="C:plasma membrane"/>
    <property type="evidence" value="ECO:0007669"/>
    <property type="project" value="TreeGrafter"/>
</dbReference>
<evidence type="ECO:0000256" key="6">
    <source>
        <dbReference type="SAM" id="Phobius"/>
    </source>
</evidence>
<dbReference type="AlphaFoldDB" id="A0A066V5X4"/>
<dbReference type="STRING" id="1037660.A0A066V5X4"/>
<feature type="transmembrane region" description="Helical" evidence="6">
    <location>
        <begin position="280"/>
        <end position="302"/>
    </location>
</feature>
<dbReference type="Proteomes" id="UP000027361">
    <property type="component" value="Unassembled WGS sequence"/>
</dbReference>
<dbReference type="NCBIfam" id="TIGR00800">
    <property type="entry name" value="ncs1"/>
    <property type="match status" value="1"/>
</dbReference>
<keyword evidence="3 6" id="KW-0812">Transmembrane</keyword>
<feature type="transmembrane region" description="Helical" evidence="6">
    <location>
        <begin position="451"/>
        <end position="469"/>
    </location>
</feature>
<accession>A0A066V5X4</accession>
<dbReference type="FunCoup" id="A0A066V5X4">
    <property type="interactions" value="283"/>
</dbReference>
<dbReference type="GeneID" id="25266748"/>
<dbReference type="GO" id="GO:0015205">
    <property type="term" value="F:nucleobase transmembrane transporter activity"/>
    <property type="evidence" value="ECO:0007669"/>
    <property type="project" value="TreeGrafter"/>
</dbReference>
<dbReference type="CDD" id="cd11482">
    <property type="entry name" value="SLC-NCS1sbd_NRT1-like"/>
    <property type="match status" value="1"/>
</dbReference>
<evidence type="ECO:0000256" key="5">
    <source>
        <dbReference type="ARBA" id="ARBA00023136"/>
    </source>
</evidence>
<evidence type="ECO:0000256" key="4">
    <source>
        <dbReference type="ARBA" id="ARBA00022989"/>
    </source>
</evidence>
<evidence type="ECO:0000256" key="2">
    <source>
        <dbReference type="ARBA" id="ARBA00008974"/>
    </source>
</evidence>
<feature type="transmembrane region" description="Helical" evidence="6">
    <location>
        <begin position="393"/>
        <end position="418"/>
    </location>
</feature>
<feature type="transmembrane region" description="Helical" evidence="6">
    <location>
        <begin position="199"/>
        <end position="217"/>
    </location>
</feature>
<name>A0A066V5X4_TILAU</name>
<feature type="transmembrane region" description="Helical" evidence="6">
    <location>
        <begin position="168"/>
        <end position="187"/>
    </location>
</feature>
<proteinExistence type="inferred from homology"/>
<dbReference type="EMBL" id="JMSN01000148">
    <property type="protein sequence ID" value="KDN37152.1"/>
    <property type="molecule type" value="Genomic_DNA"/>
</dbReference>
<reference evidence="7 8" key="1">
    <citation type="submission" date="2014-05" db="EMBL/GenBank/DDBJ databases">
        <title>Draft genome sequence of a rare smut relative, Tilletiaria anomala UBC 951.</title>
        <authorList>
            <consortium name="DOE Joint Genome Institute"/>
            <person name="Toome M."/>
            <person name="Kuo A."/>
            <person name="Henrissat B."/>
            <person name="Lipzen A."/>
            <person name="Tritt A."/>
            <person name="Yoshinaga Y."/>
            <person name="Zane M."/>
            <person name="Barry K."/>
            <person name="Grigoriev I.V."/>
            <person name="Spatafora J.W."/>
            <person name="Aimea M.C."/>
        </authorList>
    </citation>
    <scope>NUCLEOTIDE SEQUENCE [LARGE SCALE GENOMIC DNA]</scope>
    <source>
        <strain evidence="7 8">UBC 951</strain>
    </source>
</reference>
<evidence type="ECO:0000313" key="7">
    <source>
        <dbReference type="EMBL" id="KDN37152.1"/>
    </source>
</evidence>
<dbReference type="PANTHER" id="PTHR30618">
    <property type="entry name" value="NCS1 FAMILY PURINE/PYRIMIDINE TRANSPORTER"/>
    <property type="match status" value="1"/>
</dbReference>
<gene>
    <name evidence="7" type="ORF">K437DRAFT_276653</name>
</gene>
<dbReference type="FunFam" id="1.10.4160.10:FF:000001">
    <property type="entry name" value="Uracil permease, putative"/>
    <property type="match status" value="1"/>
</dbReference>
<feature type="transmembrane region" description="Helical" evidence="6">
    <location>
        <begin position="46"/>
        <end position="68"/>
    </location>
</feature>
<evidence type="ECO:0000313" key="8">
    <source>
        <dbReference type="Proteomes" id="UP000027361"/>
    </source>
</evidence>
<dbReference type="OrthoDB" id="2018619at2759"/>
<dbReference type="OMA" id="GWNWRAV"/>
<dbReference type="InterPro" id="IPR001248">
    <property type="entry name" value="Pur-cyt_permease"/>
</dbReference>
<comment type="caution">
    <text evidence="7">The sequence shown here is derived from an EMBL/GenBank/DDBJ whole genome shotgun (WGS) entry which is preliminary data.</text>
</comment>
<keyword evidence="8" id="KW-1185">Reference proteome</keyword>